<comment type="caution">
    <text evidence="4">The sequence shown here is derived from an EMBL/GenBank/DDBJ whole genome shotgun (WGS) entry which is preliminary data.</text>
</comment>
<dbReference type="CDD" id="cd00609">
    <property type="entry name" value="AAT_like"/>
    <property type="match status" value="1"/>
</dbReference>
<keyword evidence="2" id="KW-0663">Pyridoxal phosphate</keyword>
<evidence type="ECO:0000313" key="5">
    <source>
        <dbReference type="Proteomes" id="UP000245934"/>
    </source>
</evidence>
<dbReference type="Proteomes" id="UP000245934">
    <property type="component" value="Unassembled WGS sequence"/>
</dbReference>
<dbReference type="Pfam" id="PF00155">
    <property type="entry name" value="Aminotran_1_2"/>
    <property type="match status" value="1"/>
</dbReference>
<dbReference type="PANTHER" id="PTHR42885">
    <property type="entry name" value="HISTIDINOL-PHOSPHATE AMINOTRANSFERASE-RELATED"/>
    <property type="match status" value="1"/>
</dbReference>
<dbReference type="InterPro" id="IPR015424">
    <property type="entry name" value="PyrdxlP-dep_Trfase"/>
</dbReference>
<comment type="cofactor">
    <cofactor evidence="1">
        <name>pyridoxal 5'-phosphate</name>
        <dbReference type="ChEBI" id="CHEBI:597326"/>
    </cofactor>
</comment>
<name>A0A2V2N9A4_9EURY</name>
<dbReference type="Gene3D" id="3.90.1150.10">
    <property type="entry name" value="Aspartate Aminotransferase, domain 1"/>
    <property type="match status" value="1"/>
</dbReference>
<dbReference type="Gene3D" id="3.40.640.10">
    <property type="entry name" value="Type I PLP-dependent aspartate aminotransferase-like (Major domain)"/>
    <property type="match status" value="1"/>
</dbReference>
<dbReference type="GeneID" id="97610776"/>
<organism evidence="4 5">
    <name type="scientific">Methanospirillum stamsii</name>
    <dbReference type="NCBI Taxonomy" id="1277351"/>
    <lineage>
        <taxon>Archaea</taxon>
        <taxon>Methanobacteriati</taxon>
        <taxon>Methanobacteriota</taxon>
        <taxon>Stenosarchaea group</taxon>
        <taxon>Methanomicrobia</taxon>
        <taxon>Methanomicrobiales</taxon>
        <taxon>Methanospirillaceae</taxon>
        <taxon>Methanospirillum</taxon>
    </lineage>
</organism>
<dbReference type="OrthoDB" id="39225at2157"/>
<dbReference type="RefSeq" id="WP_109940161.1">
    <property type="nucleotide sequence ID" value="NZ_CP176366.1"/>
</dbReference>
<feature type="domain" description="Aminotransferase class I/classII large" evidence="3">
    <location>
        <begin position="50"/>
        <end position="325"/>
    </location>
</feature>
<keyword evidence="5" id="KW-1185">Reference proteome</keyword>
<dbReference type="InterPro" id="IPR015422">
    <property type="entry name" value="PyrdxlP-dep_Trfase_small"/>
</dbReference>
<sequence length="333" mass="37502">MNYYSELRAVHGGRARYIAKNRSEIIDFSASINPFPPKIDLSVPVDALYRYPDDEYLVLKQIIARHHQCSPENVTLGNGSVEVIRTLCHTVLGCGKKYYVPPHTFAEYEVSARLAGAEPSEEDEADVIFICNPDNPSGVLLSRDDLFQKINDLRKEGRIVCIDEAFIDLSDPKQSIIGEHSPGIFVLRSLTKSFAIPGIRFGYGIGDPALIASMEVMRPPWTINALAESVVLSAFSHYHELEYSRQRILVEKNRLISVVQNHGWVCFPGSANYLLIDTKTDARIITDLFLKHGILVRDCTSFELPTSIRIAVRTPEENDRLIRALESFHSCMH</sequence>
<accession>A0A2V2N9A4</accession>
<evidence type="ECO:0000256" key="2">
    <source>
        <dbReference type="ARBA" id="ARBA00022898"/>
    </source>
</evidence>
<dbReference type="PANTHER" id="PTHR42885:SF1">
    <property type="entry name" value="THREONINE-PHOSPHATE DECARBOXYLASE"/>
    <property type="match status" value="1"/>
</dbReference>
<proteinExistence type="predicted"/>
<dbReference type="GO" id="GO:0030170">
    <property type="term" value="F:pyridoxal phosphate binding"/>
    <property type="evidence" value="ECO:0007669"/>
    <property type="project" value="InterPro"/>
</dbReference>
<evidence type="ECO:0000256" key="1">
    <source>
        <dbReference type="ARBA" id="ARBA00001933"/>
    </source>
</evidence>
<gene>
    <name evidence="4" type="ORF">DLD82_05825</name>
</gene>
<dbReference type="SUPFAM" id="SSF53383">
    <property type="entry name" value="PLP-dependent transferases"/>
    <property type="match status" value="1"/>
</dbReference>
<dbReference type="AlphaFoldDB" id="A0A2V2N9A4"/>
<evidence type="ECO:0000313" key="4">
    <source>
        <dbReference type="EMBL" id="PWR75300.1"/>
    </source>
</evidence>
<dbReference type="InterPro" id="IPR015421">
    <property type="entry name" value="PyrdxlP-dep_Trfase_major"/>
</dbReference>
<dbReference type="EMBL" id="QGMZ01000011">
    <property type="protein sequence ID" value="PWR75300.1"/>
    <property type="molecule type" value="Genomic_DNA"/>
</dbReference>
<protein>
    <submittedName>
        <fullName evidence="4">L-threonine-O-3-phosphate decarboxylase</fullName>
    </submittedName>
</protein>
<evidence type="ECO:0000259" key="3">
    <source>
        <dbReference type="Pfam" id="PF00155"/>
    </source>
</evidence>
<reference evidence="4 5" key="1">
    <citation type="submission" date="2018-05" db="EMBL/GenBank/DDBJ databases">
        <title>Draft genome of Methanospirillum stamsii Pt1.</title>
        <authorList>
            <person name="Dueholm M.S."/>
            <person name="Nielsen P.H."/>
            <person name="Bakmann L.F."/>
            <person name="Otzen D.E."/>
        </authorList>
    </citation>
    <scope>NUCLEOTIDE SEQUENCE [LARGE SCALE GENOMIC DNA]</scope>
    <source>
        <strain evidence="4 5">Pt1</strain>
    </source>
</reference>
<dbReference type="InterPro" id="IPR004839">
    <property type="entry name" value="Aminotransferase_I/II_large"/>
</dbReference>